<dbReference type="AlphaFoldDB" id="A0A1Z4UYY7"/>
<evidence type="ECO:0000313" key="1">
    <source>
        <dbReference type="EMBL" id="BAZ84470.1"/>
    </source>
</evidence>
<accession>A0A1Z4UYY7</accession>
<proteinExistence type="predicted"/>
<keyword evidence="2" id="KW-1185">Reference proteome</keyword>
<organism evidence="1 2">
    <name type="scientific">Dolichospermum compactum NIES-806</name>
    <dbReference type="NCBI Taxonomy" id="1973481"/>
    <lineage>
        <taxon>Bacteria</taxon>
        <taxon>Bacillati</taxon>
        <taxon>Cyanobacteriota</taxon>
        <taxon>Cyanophyceae</taxon>
        <taxon>Nostocales</taxon>
        <taxon>Aphanizomenonaceae</taxon>
        <taxon>Dolichospermum</taxon>
        <taxon>Dolichospermum compactum</taxon>
    </lineage>
</organism>
<evidence type="ECO:0000313" key="2">
    <source>
        <dbReference type="Proteomes" id="UP000218702"/>
    </source>
</evidence>
<dbReference type="EMBL" id="AP018316">
    <property type="protein sequence ID" value="BAZ84470.1"/>
    <property type="molecule type" value="Genomic_DNA"/>
</dbReference>
<dbReference type="KEGG" id="dcm:NIES806_06560"/>
<reference evidence="1 2" key="1">
    <citation type="submission" date="2017-06" db="EMBL/GenBank/DDBJ databases">
        <title>Genome sequencing of cyanobaciteial culture collection at National Institute for Environmental Studies (NIES).</title>
        <authorList>
            <person name="Hirose Y."/>
            <person name="Shimura Y."/>
            <person name="Fujisawa T."/>
            <person name="Nakamura Y."/>
            <person name="Kawachi M."/>
        </authorList>
    </citation>
    <scope>NUCLEOTIDE SEQUENCE [LARGE SCALE GENOMIC DNA]</scope>
    <source>
        <strain evidence="1 2">NIES-806</strain>
    </source>
</reference>
<name>A0A1Z4UYY7_9CYAN</name>
<sequence>MTSKDLYPTKSVNKVVKNIIIILSYGGLNNLALINCRIGGGLD</sequence>
<dbReference type="Proteomes" id="UP000218702">
    <property type="component" value="Chromosome"/>
</dbReference>
<gene>
    <name evidence="1" type="ORF">NIES806_06560</name>
</gene>
<protein>
    <submittedName>
        <fullName evidence="1">Uncharacterized protein</fullName>
    </submittedName>
</protein>